<dbReference type="SUPFAM" id="SSF54534">
    <property type="entry name" value="FKBP-like"/>
    <property type="match status" value="1"/>
</dbReference>
<dbReference type="InterPro" id="IPR036953">
    <property type="entry name" value="GreA/GreB_C_sf"/>
</dbReference>
<dbReference type="PANTHER" id="PTHR30437">
    <property type="entry name" value="TRANSCRIPTION ELONGATION FACTOR GREA"/>
    <property type="match status" value="1"/>
</dbReference>
<dbReference type="Pfam" id="PF01272">
    <property type="entry name" value="GreA_GreB"/>
    <property type="match status" value="1"/>
</dbReference>
<name>A0ABX6PK17_9HYPH</name>
<dbReference type="Proteomes" id="UP000305673">
    <property type="component" value="Chromosome"/>
</dbReference>
<dbReference type="InterPro" id="IPR001437">
    <property type="entry name" value="Tscrpt_elong_fac_GreA/B_C"/>
</dbReference>
<dbReference type="Gene3D" id="3.10.50.30">
    <property type="entry name" value="Transcription elongation factor, GreA/GreB, C-terminal domain"/>
    <property type="match status" value="1"/>
</dbReference>
<dbReference type="PANTHER" id="PTHR30437:SF5">
    <property type="entry name" value="REGULATOR OF NUCLEOSIDE DIPHOSPHATE KINASE"/>
    <property type="match status" value="1"/>
</dbReference>
<reference evidence="2 3" key="1">
    <citation type="submission" date="2020-05" db="EMBL/GenBank/DDBJ databases">
        <title>Genome sequences of pea root nodulating Rhizobium spp.</title>
        <authorList>
            <person name="Rahi P."/>
        </authorList>
    </citation>
    <scope>NUCLEOTIDE SEQUENCE [LARGE SCALE GENOMIC DNA]</scope>
    <source>
        <strain evidence="3">JKLM 12A2</strain>
    </source>
</reference>
<keyword evidence="2" id="KW-0251">Elongation factor</keyword>
<proteinExistence type="predicted"/>
<evidence type="ECO:0000313" key="2">
    <source>
        <dbReference type="EMBL" id="QKK18868.1"/>
    </source>
</evidence>
<keyword evidence="2" id="KW-0648">Protein biosynthesis</keyword>
<evidence type="ECO:0000259" key="1">
    <source>
        <dbReference type="Pfam" id="PF01272"/>
    </source>
</evidence>
<keyword evidence="3" id="KW-1185">Reference proteome</keyword>
<dbReference type="GO" id="GO:0003746">
    <property type="term" value="F:translation elongation factor activity"/>
    <property type="evidence" value="ECO:0007669"/>
    <property type="project" value="UniProtKB-KW"/>
</dbReference>
<protein>
    <submittedName>
        <fullName evidence="2">GreA/GreB family elongation factor</fullName>
    </submittedName>
</protein>
<accession>A0ABX6PK17</accession>
<evidence type="ECO:0000313" key="3">
    <source>
        <dbReference type="Proteomes" id="UP000305673"/>
    </source>
</evidence>
<gene>
    <name evidence="2" type="ORF">FFM53_021485</name>
</gene>
<dbReference type="EMBL" id="CP054021">
    <property type="protein sequence ID" value="QKK18868.1"/>
    <property type="molecule type" value="Genomic_DNA"/>
</dbReference>
<sequence>MSNSISSSMHHVSILGATDYSSLVRLAKTASAKDRHASAELVDKLEKIVVVPDGQSPDGTVGIGSTVTFDVKGASRRTITLVDPDDLDAEASRISVLAPIGVALLGLRQGQSSQWVSQDGQFNDLTVVHVAERPITGFSH</sequence>
<feature type="domain" description="Transcription elongation factor GreA/GreB C-terminal" evidence="1">
    <location>
        <begin position="57"/>
        <end position="130"/>
    </location>
</feature>
<dbReference type="RefSeq" id="WP_130657948.1">
    <property type="nucleotide sequence ID" value="NZ_CP054021.1"/>
</dbReference>
<dbReference type="InterPro" id="IPR023459">
    <property type="entry name" value="Tscrpt_elong_fac_GreA/B_fam"/>
</dbReference>
<organism evidence="2 3">
    <name type="scientific">Rhizobium indicum</name>
    <dbReference type="NCBI Taxonomy" id="2583231"/>
    <lineage>
        <taxon>Bacteria</taxon>
        <taxon>Pseudomonadati</taxon>
        <taxon>Pseudomonadota</taxon>
        <taxon>Alphaproteobacteria</taxon>
        <taxon>Hyphomicrobiales</taxon>
        <taxon>Rhizobiaceae</taxon>
        <taxon>Rhizobium/Agrobacterium group</taxon>
        <taxon>Rhizobium</taxon>
    </lineage>
</organism>